<organism evidence="1 2">
    <name type="scientific">Fomitopsis schrenkii</name>
    <name type="common">Brown rot fungus</name>
    <dbReference type="NCBI Taxonomy" id="2126942"/>
    <lineage>
        <taxon>Eukaryota</taxon>
        <taxon>Fungi</taxon>
        <taxon>Dikarya</taxon>
        <taxon>Basidiomycota</taxon>
        <taxon>Agaricomycotina</taxon>
        <taxon>Agaricomycetes</taxon>
        <taxon>Polyporales</taxon>
        <taxon>Fomitopsis</taxon>
    </lineage>
</organism>
<keyword evidence="2" id="KW-1185">Reference proteome</keyword>
<accession>S8FCM9</accession>
<name>S8FCM9_FOMSC</name>
<dbReference type="OrthoDB" id="3184970at2759"/>
<dbReference type="InParanoid" id="S8FCM9"/>
<reference evidence="1 2" key="1">
    <citation type="journal article" date="2012" name="Science">
        <title>The Paleozoic origin of enzymatic lignin decomposition reconstructed from 31 fungal genomes.</title>
        <authorList>
            <person name="Floudas D."/>
            <person name="Binder M."/>
            <person name="Riley R."/>
            <person name="Barry K."/>
            <person name="Blanchette R.A."/>
            <person name="Henrissat B."/>
            <person name="Martinez A.T."/>
            <person name="Otillar R."/>
            <person name="Spatafora J.W."/>
            <person name="Yadav J.S."/>
            <person name="Aerts A."/>
            <person name="Benoit I."/>
            <person name="Boyd A."/>
            <person name="Carlson A."/>
            <person name="Copeland A."/>
            <person name="Coutinho P.M."/>
            <person name="de Vries R.P."/>
            <person name="Ferreira P."/>
            <person name="Findley K."/>
            <person name="Foster B."/>
            <person name="Gaskell J."/>
            <person name="Glotzer D."/>
            <person name="Gorecki P."/>
            <person name="Heitman J."/>
            <person name="Hesse C."/>
            <person name="Hori C."/>
            <person name="Igarashi K."/>
            <person name="Jurgens J.A."/>
            <person name="Kallen N."/>
            <person name="Kersten P."/>
            <person name="Kohler A."/>
            <person name="Kuees U."/>
            <person name="Kumar T.K.A."/>
            <person name="Kuo A."/>
            <person name="LaButti K."/>
            <person name="Larrondo L.F."/>
            <person name="Lindquist E."/>
            <person name="Ling A."/>
            <person name="Lombard V."/>
            <person name="Lucas S."/>
            <person name="Lundell T."/>
            <person name="Martin R."/>
            <person name="McLaughlin D.J."/>
            <person name="Morgenstern I."/>
            <person name="Morin E."/>
            <person name="Murat C."/>
            <person name="Nagy L.G."/>
            <person name="Nolan M."/>
            <person name="Ohm R.A."/>
            <person name="Patyshakuliyeva A."/>
            <person name="Rokas A."/>
            <person name="Ruiz-Duenas F.J."/>
            <person name="Sabat G."/>
            <person name="Salamov A."/>
            <person name="Samejima M."/>
            <person name="Schmutz J."/>
            <person name="Slot J.C."/>
            <person name="St John F."/>
            <person name="Stenlid J."/>
            <person name="Sun H."/>
            <person name="Sun S."/>
            <person name="Syed K."/>
            <person name="Tsang A."/>
            <person name="Wiebenga A."/>
            <person name="Young D."/>
            <person name="Pisabarro A."/>
            <person name="Eastwood D.C."/>
            <person name="Martin F."/>
            <person name="Cullen D."/>
            <person name="Grigoriev I.V."/>
            <person name="Hibbett D.S."/>
        </authorList>
    </citation>
    <scope>NUCLEOTIDE SEQUENCE</scope>
    <source>
        <strain evidence="2">FP-58527</strain>
    </source>
</reference>
<dbReference type="HOGENOM" id="CLU_1619047_0_0_1"/>
<sequence>MSSTVLQYAVRHGYTDLADEAAPRTIDEDAAQAFACFDPTLFVHWLLFRERQLRRFFLLTVDCTPYQHNIGDVVPVDGFIDEPYDDTECDLWLPYVGTVLEEVNGSLSMTMGASKAIDKHRHLVKGCGQCEHDSESWYDHACLTYTSWGSRHPDAWTDFVKSLG</sequence>
<dbReference type="AlphaFoldDB" id="S8FCM9"/>
<evidence type="ECO:0000313" key="1">
    <source>
        <dbReference type="EMBL" id="EPS96234.1"/>
    </source>
</evidence>
<gene>
    <name evidence="1" type="ORF">FOMPIDRAFT_1025489</name>
</gene>
<protein>
    <submittedName>
        <fullName evidence="1">Uncharacterized protein</fullName>
    </submittedName>
</protein>
<dbReference type="Proteomes" id="UP000015241">
    <property type="component" value="Unassembled WGS sequence"/>
</dbReference>
<proteinExistence type="predicted"/>
<dbReference type="EMBL" id="KE504192">
    <property type="protein sequence ID" value="EPS96234.1"/>
    <property type="molecule type" value="Genomic_DNA"/>
</dbReference>
<evidence type="ECO:0000313" key="2">
    <source>
        <dbReference type="Proteomes" id="UP000015241"/>
    </source>
</evidence>